<dbReference type="PANTHER" id="PTHR12903">
    <property type="entry name" value="MITOCHONDRIAL RIBOSOMAL PROTEIN L24"/>
    <property type="match status" value="1"/>
</dbReference>
<keyword evidence="8" id="KW-1185">Reference proteome</keyword>
<evidence type="ECO:0000313" key="7">
    <source>
        <dbReference type="EMBL" id="QDU60171.1"/>
    </source>
</evidence>
<comment type="subunit">
    <text evidence="5">Part of the 50S ribosomal subunit.</text>
</comment>
<keyword evidence="2 5" id="KW-0689">Ribosomal protein</keyword>
<dbReference type="GO" id="GO:0003735">
    <property type="term" value="F:structural constituent of ribosome"/>
    <property type="evidence" value="ECO:0007669"/>
    <property type="project" value="InterPro"/>
</dbReference>
<dbReference type="Gene3D" id="2.30.30.30">
    <property type="match status" value="1"/>
</dbReference>
<evidence type="ECO:0000259" key="6">
    <source>
        <dbReference type="Pfam" id="PF17136"/>
    </source>
</evidence>
<dbReference type="GO" id="GO:0019843">
    <property type="term" value="F:rRNA binding"/>
    <property type="evidence" value="ECO:0007669"/>
    <property type="project" value="UniProtKB-UniRule"/>
</dbReference>
<evidence type="ECO:0000256" key="2">
    <source>
        <dbReference type="ARBA" id="ARBA00022980"/>
    </source>
</evidence>
<dbReference type="KEGG" id="knv:Pan216_10090"/>
<dbReference type="AlphaFoldDB" id="A0A518AZN3"/>
<dbReference type="InterPro" id="IPR008991">
    <property type="entry name" value="Translation_prot_SH3-like_sf"/>
</dbReference>
<reference evidence="7 8" key="1">
    <citation type="submission" date="2019-02" db="EMBL/GenBank/DDBJ databases">
        <title>Deep-cultivation of Planctomycetes and their phenomic and genomic characterization uncovers novel biology.</title>
        <authorList>
            <person name="Wiegand S."/>
            <person name="Jogler M."/>
            <person name="Boedeker C."/>
            <person name="Pinto D."/>
            <person name="Vollmers J."/>
            <person name="Rivas-Marin E."/>
            <person name="Kohn T."/>
            <person name="Peeters S.H."/>
            <person name="Heuer A."/>
            <person name="Rast P."/>
            <person name="Oberbeckmann S."/>
            <person name="Bunk B."/>
            <person name="Jeske O."/>
            <person name="Meyerdierks A."/>
            <person name="Storesund J.E."/>
            <person name="Kallscheuer N."/>
            <person name="Luecker S."/>
            <person name="Lage O.M."/>
            <person name="Pohl T."/>
            <person name="Merkel B.J."/>
            <person name="Hornburger P."/>
            <person name="Mueller R.-W."/>
            <person name="Bruemmer F."/>
            <person name="Labrenz M."/>
            <person name="Spormann A.M."/>
            <person name="Op den Camp H."/>
            <person name="Overmann J."/>
            <person name="Amann R."/>
            <person name="Jetten M.S.M."/>
            <person name="Mascher T."/>
            <person name="Medema M.H."/>
            <person name="Devos D.P."/>
            <person name="Kaster A.-K."/>
            <person name="Ovreas L."/>
            <person name="Rohde M."/>
            <person name="Galperin M.Y."/>
            <person name="Jogler C."/>
        </authorList>
    </citation>
    <scope>NUCLEOTIDE SEQUENCE [LARGE SCALE GENOMIC DNA]</scope>
    <source>
        <strain evidence="7 8">Pan216</strain>
    </source>
</reference>
<evidence type="ECO:0000256" key="4">
    <source>
        <dbReference type="ARBA" id="ARBA00035206"/>
    </source>
</evidence>
<organism evidence="7 8">
    <name type="scientific">Kolteria novifilia</name>
    <dbReference type="NCBI Taxonomy" id="2527975"/>
    <lineage>
        <taxon>Bacteria</taxon>
        <taxon>Pseudomonadati</taxon>
        <taxon>Planctomycetota</taxon>
        <taxon>Planctomycetia</taxon>
        <taxon>Kolteriales</taxon>
        <taxon>Kolteriaceae</taxon>
        <taxon>Kolteria</taxon>
    </lineage>
</organism>
<dbReference type="OrthoDB" id="9807419at2"/>
<dbReference type="GO" id="GO:0005840">
    <property type="term" value="C:ribosome"/>
    <property type="evidence" value="ECO:0007669"/>
    <property type="project" value="UniProtKB-KW"/>
</dbReference>
<dbReference type="InterPro" id="IPR057264">
    <property type="entry name" value="Ribosomal_uL24_C"/>
</dbReference>
<evidence type="ECO:0000313" key="8">
    <source>
        <dbReference type="Proteomes" id="UP000317093"/>
    </source>
</evidence>
<dbReference type="EMBL" id="CP036279">
    <property type="protein sequence ID" value="QDU60171.1"/>
    <property type="molecule type" value="Genomic_DNA"/>
</dbReference>
<dbReference type="InterPro" id="IPR003256">
    <property type="entry name" value="Ribosomal_uL24"/>
</dbReference>
<comment type="function">
    <text evidence="5">One of the proteins that surrounds the polypeptide exit tunnel on the outside of the subunit.</text>
</comment>
<evidence type="ECO:0000256" key="5">
    <source>
        <dbReference type="HAMAP-Rule" id="MF_01326"/>
    </source>
</evidence>
<keyword evidence="5" id="KW-0694">RNA-binding</keyword>
<proteinExistence type="inferred from homology"/>
<dbReference type="NCBIfam" id="TIGR01079">
    <property type="entry name" value="rplX_bact"/>
    <property type="match status" value="1"/>
</dbReference>
<dbReference type="CDD" id="cd06089">
    <property type="entry name" value="KOW_RPL26"/>
    <property type="match status" value="1"/>
</dbReference>
<evidence type="ECO:0000256" key="3">
    <source>
        <dbReference type="ARBA" id="ARBA00023274"/>
    </source>
</evidence>
<evidence type="ECO:0000256" key="1">
    <source>
        <dbReference type="ARBA" id="ARBA00010618"/>
    </source>
</evidence>
<protein>
    <recommendedName>
        <fullName evidence="4 5">Large ribosomal subunit protein uL24</fullName>
    </recommendedName>
</protein>
<keyword evidence="5" id="KW-0699">rRNA-binding</keyword>
<accession>A0A518AZN3</accession>
<comment type="function">
    <text evidence="5">One of two assembly initiator proteins, it binds directly to the 5'-end of the 23S rRNA, where it nucleates assembly of the 50S subunit.</text>
</comment>
<dbReference type="SUPFAM" id="SSF50104">
    <property type="entry name" value="Translation proteins SH3-like domain"/>
    <property type="match status" value="1"/>
</dbReference>
<gene>
    <name evidence="5 7" type="primary">rplX</name>
    <name evidence="7" type="ORF">Pan216_10090</name>
</gene>
<dbReference type="Proteomes" id="UP000317093">
    <property type="component" value="Chromosome"/>
</dbReference>
<keyword evidence="3 5" id="KW-0687">Ribonucleoprotein</keyword>
<dbReference type="GO" id="GO:1990904">
    <property type="term" value="C:ribonucleoprotein complex"/>
    <property type="evidence" value="ECO:0007669"/>
    <property type="project" value="UniProtKB-KW"/>
</dbReference>
<dbReference type="RefSeq" id="WP_145255598.1">
    <property type="nucleotide sequence ID" value="NZ_CP036279.1"/>
</dbReference>
<dbReference type="HAMAP" id="MF_01326_B">
    <property type="entry name" value="Ribosomal_uL24_B"/>
    <property type="match status" value="1"/>
</dbReference>
<sequence length="131" mass="14595">MKIRRGDMVEVIAGGDTRSGQRVTGRVLRVIPEENKVVVEGINKVLKHVRRSQQNPRGGRLSVEMPINASNVMYYNPELGRGVRTGVRVNERGDKVLFCRSSGKELRVLRPAELMNRVKGEKKQAGSEGEA</sequence>
<dbReference type="GO" id="GO:0006412">
    <property type="term" value="P:translation"/>
    <property type="evidence" value="ECO:0007669"/>
    <property type="project" value="UniProtKB-UniRule"/>
</dbReference>
<feature type="domain" description="Large ribosomal subunit protein uL24 C-terminal" evidence="6">
    <location>
        <begin position="42"/>
        <end position="105"/>
    </location>
</feature>
<comment type="similarity">
    <text evidence="1 5">Belongs to the universal ribosomal protein uL24 family.</text>
</comment>
<dbReference type="Pfam" id="PF17136">
    <property type="entry name" value="ribosomal_L24"/>
    <property type="match status" value="1"/>
</dbReference>
<name>A0A518AZN3_9BACT</name>
<dbReference type="InterPro" id="IPR041988">
    <property type="entry name" value="Ribosomal_uL24_KOW"/>
</dbReference>
<dbReference type="InterPro" id="IPR014722">
    <property type="entry name" value="Rib_uL2_dom2"/>
</dbReference>